<accession>A0A9P0AY04</accession>
<evidence type="ECO:0000313" key="7">
    <source>
        <dbReference type="EMBL" id="CAH0550884.1"/>
    </source>
</evidence>
<gene>
    <name evidence="7" type="ORF">MELIAE_LOCUS3602</name>
</gene>
<keyword evidence="8" id="KW-1185">Reference proteome</keyword>
<name>A0A9P0AY04_BRAAE</name>
<keyword evidence="1 3" id="KW-0378">Hydrolase</keyword>
<protein>
    <recommendedName>
        <fullName evidence="6">GH18 domain-containing protein</fullName>
    </recommendedName>
</protein>
<evidence type="ECO:0000256" key="4">
    <source>
        <dbReference type="RuleBase" id="RU004453"/>
    </source>
</evidence>
<dbReference type="Proteomes" id="UP001154078">
    <property type="component" value="Chromosome 2"/>
</dbReference>
<evidence type="ECO:0000256" key="5">
    <source>
        <dbReference type="SAM" id="SignalP"/>
    </source>
</evidence>
<dbReference type="PROSITE" id="PS51910">
    <property type="entry name" value="GH18_2"/>
    <property type="match status" value="1"/>
</dbReference>
<dbReference type="PANTHER" id="PTHR11177">
    <property type="entry name" value="CHITINASE"/>
    <property type="match status" value="1"/>
</dbReference>
<dbReference type="GO" id="GO:0005975">
    <property type="term" value="P:carbohydrate metabolic process"/>
    <property type="evidence" value="ECO:0007669"/>
    <property type="project" value="InterPro"/>
</dbReference>
<proteinExistence type="inferred from homology"/>
<dbReference type="InterPro" id="IPR001223">
    <property type="entry name" value="Glyco_hydro18_cat"/>
</dbReference>
<feature type="chain" id="PRO_5040209761" description="GH18 domain-containing protein" evidence="5">
    <location>
        <begin position="21"/>
        <end position="367"/>
    </location>
</feature>
<evidence type="ECO:0000256" key="3">
    <source>
        <dbReference type="RuleBase" id="RU000489"/>
    </source>
</evidence>
<dbReference type="OrthoDB" id="73875at2759"/>
<keyword evidence="2 3" id="KW-0326">Glycosidase</keyword>
<feature type="domain" description="GH18" evidence="6">
    <location>
        <begin position="21"/>
        <end position="360"/>
    </location>
</feature>
<sequence>MKFTVFFVLFLVELIFKVSATNVVCYYMSTNGYGSVLPESINPNLCTHLNYAFVGLNKNGSLSYLNQDLDVKKNLFKRVSALKSINPDLKVLFSIASPIFTEVASNETKRELLANSAKEFLKTFNYDGIDLDWEFPKSNQTADYLNLLSDIRSVLGNKWLLTAALPSTPTAAYNATDIFKILDFANIMSYDYFGPWSSRTGQNSALFESSRDSGYEKKYLNVAIAAKNWIKVGANPSKINMGLPFYGRQFELKNSSIHGLHAPINGGGKRKAASFTIICRDYGNWTKVWDEEQKNPYKYLENQWIGYDDEESIALKTQHILSNKYAGVMVWHIGSDDVYGVCGGKNQTLLNVINKEIKNFNLKVEKI</sequence>
<evidence type="ECO:0000259" key="6">
    <source>
        <dbReference type="PROSITE" id="PS51910"/>
    </source>
</evidence>
<reference evidence="7" key="1">
    <citation type="submission" date="2021-12" db="EMBL/GenBank/DDBJ databases">
        <authorList>
            <person name="King R."/>
        </authorList>
    </citation>
    <scope>NUCLEOTIDE SEQUENCE</scope>
</reference>
<dbReference type="InterPro" id="IPR001579">
    <property type="entry name" value="Glyco_hydro_18_chit_AS"/>
</dbReference>
<dbReference type="InterPro" id="IPR011583">
    <property type="entry name" value="Chitinase_II/V-like_cat"/>
</dbReference>
<dbReference type="AlphaFoldDB" id="A0A9P0AY04"/>
<dbReference type="GO" id="GO:0008061">
    <property type="term" value="F:chitin binding"/>
    <property type="evidence" value="ECO:0007669"/>
    <property type="project" value="InterPro"/>
</dbReference>
<dbReference type="PROSITE" id="PS01095">
    <property type="entry name" value="GH18_1"/>
    <property type="match status" value="1"/>
</dbReference>
<evidence type="ECO:0000256" key="1">
    <source>
        <dbReference type="ARBA" id="ARBA00022801"/>
    </source>
</evidence>
<dbReference type="SUPFAM" id="SSF54556">
    <property type="entry name" value="Chitinase insertion domain"/>
    <property type="match status" value="1"/>
</dbReference>
<comment type="similarity">
    <text evidence="4">Belongs to the glycosyl hydrolase 18 family.</text>
</comment>
<dbReference type="InterPro" id="IPR029070">
    <property type="entry name" value="Chitinase_insertion_sf"/>
</dbReference>
<dbReference type="InterPro" id="IPR017853">
    <property type="entry name" value="GH"/>
</dbReference>
<dbReference type="GO" id="GO:0006032">
    <property type="term" value="P:chitin catabolic process"/>
    <property type="evidence" value="ECO:0007669"/>
    <property type="project" value="TreeGrafter"/>
</dbReference>
<keyword evidence="5" id="KW-0732">Signal</keyword>
<dbReference type="GO" id="GO:0004568">
    <property type="term" value="F:chitinase activity"/>
    <property type="evidence" value="ECO:0007669"/>
    <property type="project" value="TreeGrafter"/>
</dbReference>
<evidence type="ECO:0000256" key="2">
    <source>
        <dbReference type="ARBA" id="ARBA00023295"/>
    </source>
</evidence>
<dbReference type="Gene3D" id="3.10.50.10">
    <property type="match status" value="1"/>
</dbReference>
<feature type="signal peptide" evidence="5">
    <location>
        <begin position="1"/>
        <end position="20"/>
    </location>
</feature>
<evidence type="ECO:0000313" key="8">
    <source>
        <dbReference type="Proteomes" id="UP001154078"/>
    </source>
</evidence>
<dbReference type="GO" id="GO:0005576">
    <property type="term" value="C:extracellular region"/>
    <property type="evidence" value="ECO:0007669"/>
    <property type="project" value="TreeGrafter"/>
</dbReference>
<dbReference type="PANTHER" id="PTHR11177:SF360">
    <property type="entry name" value="CHITINASE 4-RELATED"/>
    <property type="match status" value="1"/>
</dbReference>
<dbReference type="SUPFAM" id="SSF51445">
    <property type="entry name" value="(Trans)glycosidases"/>
    <property type="match status" value="1"/>
</dbReference>
<dbReference type="Pfam" id="PF00704">
    <property type="entry name" value="Glyco_hydro_18"/>
    <property type="match status" value="1"/>
</dbReference>
<dbReference type="Gene3D" id="3.20.20.80">
    <property type="entry name" value="Glycosidases"/>
    <property type="match status" value="1"/>
</dbReference>
<dbReference type="InterPro" id="IPR050314">
    <property type="entry name" value="Glycosyl_Hydrlase_18"/>
</dbReference>
<dbReference type="SMART" id="SM00636">
    <property type="entry name" value="Glyco_18"/>
    <property type="match status" value="1"/>
</dbReference>
<dbReference type="EMBL" id="OV121133">
    <property type="protein sequence ID" value="CAH0550884.1"/>
    <property type="molecule type" value="Genomic_DNA"/>
</dbReference>
<organism evidence="7 8">
    <name type="scientific">Brassicogethes aeneus</name>
    <name type="common">Rape pollen beetle</name>
    <name type="synonym">Meligethes aeneus</name>
    <dbReference type="NCBI Taxonomy" id="1431903"/>
    <lineage>
        <taxon>Eukaryota</taxon>
        <taxon>Metazoa</taxon>
        <taxon>Ecdysozoa</taxon>
        <taxon>Arthropoda</taxon>
        <taxon>Hexapoda</taxon>
        <taxon>Insecta</taxon>
        <taxon>Pterygota</taxon>
        <taxon>Neoptera</taxon>
        <taxon>Endopterygota</taxon>
        <taxon>Coleoptera</taxon>
        <taxon>Polyphaga</taxon>
        <taxon>Cucujiformia</taxon>
        <taxon>Nitidulidae</taxon>
        <taxon>Meligethinae</taxon>
        <taxon>Brassicogethes</taxon>
    </lineage>
</organism>